<feature type="transmembrane region" description="Helical" evidence="1">
    <location>
        <begin position="12"/>
        <end position="30"/>
    </location>
</feature>
<sequence length="122" mass="14159">MTIKEKENLLQSIFLVFSILLKRYFGYLLGDYENSLFIFIALAGFYLIHFLFVKISKDYPKTDDWEEKLNLITILIYGVAVFLLQLLNATNVVIMLTVGIILILLNVLIKTKRRAIKEKIGK</sequence>
<keyword evidence="1" id="KW-1133">Transmembrane helix</keyword>
<feature type="transmembrane region" description="Helical" evidence="1">
    <location>
        <begin position="68"/>
        <end position="86"/>
    </location>
</feature>
<evidence type="ECO:0000313" key="2">
    <source>
        <dbReference type="EMBL" id="AZP03873.1"/>
    </source>
</evidence>
<name>A0A3Q9BJQ6_9LACT</name>
<accession>A0A3Q9BJQ6</accession>
<feature type="transmembrane region" description="Helical" evidence="1">
    <location>
        <begin position="92"/>
        <end position="109"/>
    </location>
</feature>
<keyword evidence="3" id="KW-1185">Reference proteome</keyword>
<organism evidence="2 3">
    <name type="scientific">Jeotgalibaca ciconiae</name>
    <dbReference type="NCBI Taxonomy" id="2496265"/>
    <lineage>
        <taxon>Bacteria</taxon>
        <taxon>Bacillati</taxon>
        <taxon>Bacillota</taxon>
        <taxon>Bacilli</taxon>
        <taxon>Lactobacillales</taxon>
        <taxon>Carnobacteriaceae</taxon>
        <taxon>Jeotgalibaca</taxon>
    </lineage>
</organism>
<dbReference type="AlphaFoldDB" id="A0A3Q9BJQ6"/>
<feature type="transmembrane region" description="Helical" evidence="1">
    <location>
        <begin position="36"/>
        <end position="56"/>
    </location>
</feature>
<evidence type="ECO:0000256" key="1">
    <source>
        <dbReference type="SAM" id="Phobius"/>
    </source>
</evidence>
<dbReference type="KEGG" id="jeh:EJN90_03855"/>
<protein>
    <submittedName>
        <fullName evidence="2">Uncharacterized protein</fullName>
    </submittedName>
</protein>
<dbReference type="Proteomes" id="UP000273326">
    <property type="component" value="Chromosome"/>
</dbReference>
<dbReference type="OrthoDB" id="9894253at2"/>
<gene>
    <name evidence="2" type="ORF">EJN90_03855</name>
</gene>
<reference evidence="3" key="1">
    <citation type="submission" date="2018-12" db="EMBL/GenBank/DDBJ databases">
        <title>Complete genome sequencing of Jeotgalibaca sp. H21T32.</title>
        <authorList>
            <person name="Bae J.-W."/>
            <person name="Lee S.-Y."/>
        </authorList>
    </citation>
    <scope>NUCLEOTIDE SEQUENCE [LARGE SCALE GENOMIC DNA]</scope>
    <source>
        <strain evidence="3">H21T32</strain>
    </source>
</reference>
<dbReference type="RefSeq" id="WP_126108955.1">
    <property type="nucleotide sequence ID" value="NZ_CP034465.1"/>
</dbReference>
<evidence type="ECO:0000313" key="3">
    <source>
        <dbReference type="Proteomes" id="UP000273326"/>
    </source>
</evidence>
<keyword evidence="1" id="KW-0472">Membrane</keyword>
<dbReference type="EMBL" id="CP034465">
    <property type="protein sequence ID" value="AZP03873.1"/>
    <property type="molecule type" value="Genomic_DNA"/>
</dbReference>
<keyword evidence="1" id="KW-0812">Transmembrane</keyword>
<proteinExistence type="predicted"/>